<keyword evidence="3" id="KW-1185">Reference proteome</keyword>
<reference evidence="2 3" key="1">
    <citation type="submission" date="2018-03" db="EMBL/GenBank/DDBJ databases">
        <title>Rhodobacter blasticus.</title>
        <authorList>
            <person name="Meyer T.E."/>
            <person name="Miller S."/>
            <person name="Lodha T."/>
            <person name="Gandham S."/>
            <person name="Chintalapati S."/>
            <person name="Chintalapati V.R."/>
        </authorList>
    </citation>
    <scope>NUCLEOTIDE SEQUENCE [LARGE SCALE GENOMIC DNA]</scope>
    <source>
        <strain evidence="2 3">DSM 2131</strain>
    </source>
</reference>
<proteinExistence type="predicted"/>
<evidence type="ECO:0000313" key="2">
    <source>
        <dbReference type="EMBL" id="PTE12795.1"/>
    </source>
</evidence>
<dbReference type="AlphaFoldDB" id="A0A2T4J4J7"/>
<feature type="signal peptide" evidence="1">
    <location>
        <begin position="1"/>
        <end position="17"/>
    </location>
</feature>
<protein>
    <recommendedName>
        <fullName evidence="4">Succinate dehydrogenase</fullName>
    </recommendedName>
</protein>
<name>A0A2T4J4J7_FUSBL</name>
<keyword evidence="1" id="KW-0732">Signal</keyword>
<comment type="caution">
    <text evidence="2">The sequence shown here is derived from an EMBL/GenBank/DDBJ whole genome shotgun (WGS) entry which is preliminary data.</text>
</comment>
<feature type="chain" id="PRO_5015413284" description="Succinate dehydrogenase" evidence="1">
    <location>
        <begin position="18"/>
        <end position="122"/>
    </location>
</feature>
<evidence type="ECO:0000256" key="1">
    <source>
        <dbReference type="SAM" id="SignalP"/>
    </source>
</evidence>
<organism evidence="2 3">
    <name type="scientific">Fuscovulum blasticum DSM 2131</name>
    <dbReference type="NCBI Taxonomy" id="1188250"/>
    <lineage>
        <taxon>Bacteria</taxon>
        <taxon>Pseudomonadati</taxon>
        <taxon>Pseudomonadota</taxon>
        <taxon>Alphaproteobacteria</taxon>
        <taxon>Rhodobacterales</taxon>
        <taxon>Paracoccaceae</taxon>
        <taxon>Pseudogemmobacter</taxon>
    </lineage>
</organism>
<dbReference type="RefSeq" id="WP_107674655.1">
    <property type="nucleotide sequence ID" value="NZ_PZKE01000027.1"/>
</dbReference>
<evidence type="ECO:0000313" key="3">
    <source>
        <dbReference type="Proteomes" id="UP000241362"/>
    </source>
</evidence>
<sequence length="122" mass="12251">MRAVAALALALVLPACVAGQSMMQETTRGLARNAVDSAAGKYLPGVPVKPYTDCIINNSTTDELMKLAGAAGAGDAQAAATKAWPVVQGVASRPDTRNCLVQAVSSGDALLKAQGLAVGGLE</sequence>
<gene>
    <name evidence="2" type="ORF">C5F44_16545</name>
</gene>
<evidence type="ECO:0008006" key="4">
    <source>
        <dbReference type="Google" id="ProtNLM"/>
    </source>
</evidence>
<dbReference type="EMBL" id="PZKE01000027">
    <property type="protein sequence ID" value="PTE12795.1"/>
    <property type="molecule type" value="Genomic_DNA"/>
</dbReference>
<accession>A0A2T4J4J7</accession>
<dbReference type="Proteomes" id="UP000241362">
    <property type="component" value="Unassembled WGS sequence"/>
</dbReference>